<name>A0A1Y3E572_9BILA</name>
<proteinExistence type="predicted"/>
<evidence type="ECO:0000313" key="2">
    <source>
        <dbReference type="Proteomes" id="UP000243006"/>
    </source>
</evidence>
<gene>
    <name evidence="1" type="ORF">D917_04614</name>
</gene>
<organism evidence="1 2">
    <name type="scientific">Trichinella nativa</name>
    <dbReference type="NCBI Taxonomy" id="6335"/>
    <lineage>
        <taxon>Eukaryota</taxon>
        <taxon>Metazoa</taxon>
        <taxon>Ecdysozoa</taxon>
        <taxon>Nematoda</taxon>
        <taxon>Enoplea</taxon>
        <taxon>Dorylaimia</taxon>
        <taxon>Trichinellida</taxon>
        <taxon>Trichinellidae</taxon>
        <taxon>Trichinella</taxon>
    </lineage>
</organism>
<evidence type="ECO:0000313" key="1">
    <source>
        <dbReference type="EMBL" id="OUC39780.1"/>
    </source>
</evidence>
<protein>
    <submittedName>
        <fullName evidence="1">Uncharacterized protein</fullName>
    </submittedName>
</protein>
<accession>A0A1Y3E572</accession>
<reference evidence="1 2" key="1">
    <citation type="submission" date="2015-04" db="EMBL/GenBank/DDBJ databases">
        <title>Draft genome of the roundworm Trichinella nativa.</title>
        <authorList>
            <person name="Mitreva M."/>
        </authorList>
    </citation>
    <scope>NUCLEOTIDE SEQUENCE [LARGE SCALE GENOMIC DNA]</scope>
    <source>
        <strain evidence="1 2">ISS45</strain>
    </source>
</reference>
<sequence length="74" mass="8561">MPLCTWLQRHIMRRGCQHTRGNCNNAIKFLCNYSNCHLFISGSGFPLSKWKSSASPSSKHFLHCQFITLIFQTE</sequence>
<dbReference type="Proteomes" id="UP000243006">
    <property type="component" value="Unassembled WGS sequence"/>
</dbReference>
<dbReference type="EMBL" id="LVZM01023746">
    <property type="protein sequence ID" value="OUC39780.1"/>
    <property type="molecule type" value="Genomic_DNA"/>
</dbReference>
<comment type="caution">
    <text evidence="1">The sequence shown here is derived from an EMBL/GenBank/DDBJ whole genome shotgun (WGS) entry which is preliminary data.</text>
</comment>
<dbReference type="AlphaFoldDB" id="A0A1Y3E572"/>